<evidence type="ECO:0000313" key="2">
    <source>
        <dbReference type="EMBL" id="VTT78226.1"/>
    </source>
</evidence>
<dbReference type="InterPro" id="IPR036396">
    <property type="entry name" value="Cyt_P450_sf"/>
</dbReference>
<dbReference type="SUPFAM" id="SSF48264">
    <property type="entry name" value="Cytochrome P450"/>
    <property type="match status" value="1"/>
</dbReference>
<evidence type="ECO:0000256" key="1">
    <source>
        <dbReference type="SAM" id="Phobius"/>
    </source>
</evidence>
<accession>A0A9Q9RWT2</accession>
<dbReference type="AlphaFoldDB" id="A0A9Q9RWT2"/>
<comment type="caution">
    <text evidence="2">The sequence shown here is derived from an EMBL/GenBank/DDBJ whole genome shotgun (WGS) entry which is preliminary data.</text>
</comment>
<name>A0A9Q9RWT2_FUSFU</name>
<keyword evidence="1" id="KW-0472">Membrane</keyword>
<dbReference type="Proteomes" id="UP000760494">
    <property type="component" value="Unassembled WGS sequence"/>
</dbReference>
<feature type="transmembrane region" description="Helical" evidence="1">
    <location>
        <begin position="77"/>
        <end position="97"/>
    </location>
</feature>
<sequence length="107" mass="11864">MAKLRINCSKSALILLFDSAFPLIARFDIGLKLPGALINYFLEKSASKEKYLLILLATGINNYLGRKLTYKELVEEAIGYMFAGLGTISSILIYLLYEILKPGNSAI</sequence>
<dbReference type="GO" id="GO:0004497">
    <property type="term" value="F:monooxygenase activity"/>
    <property type="evidence" value="ECO:0007669"/>
    <property type="project" value="InterPro"/>
</dbReference>
<dbReference type="GO" id="GO:0020037">
    <property type="term" value="F:heme binding"/>
    <property type="evidence" value="ECO:0007669"/>
    <property type="project" value="InterPro"/>
</dbReference>
<protein>
    <submittedName>
        <fullName evidence="2">Uncharacterized protein</fullName>
    </submittedName>
</protein>
<reference evidence="2" key="1">
    <citation type="submission" date="2019-05" db="EMBL/GenBank/DDBJ databases">
        <authorList>
            <person name="Piombo E."/>
        </authorList>
    </citation>
    <scope>NUCLEOTIDE SEQUENCE</scope>
    <source>
        <strain evidence="2">C2S</strain>
    </source>
</reference>
<keyword evidence="1" id="KW-1133">Transmembrane helix</keyword>
<evidence type="ECO:0000313" key="3">
    <source>
        <dbReference type="Proteomes" id="UP000760494"/>
    </source>
</evidence>
<proteinExistence type="predicted"/>
<dbReference type="GO" id="GO:0005506">
    <property type="term" value="F:iron ion binding"/>
    <property type="evidence" value="ECO:0007669"/>
    <property type="project" value="InterPro"/>
</dbReference>
<gene>
    <name evidence="2" type="ORF">C2S_10946</name>
</gene>
<keyword evidence="1" id="KW-0812">Transmembrane</keyword>
<dbReference type="EMBL" id="CABFJX010000391">
    <property type="protein sequence ID" value="VTT78226.1"/>
    <property type="molecule type" value="Genomic_DNA"/>
</dbReference>
<organism evidence="2 3">
    <name type="scientific">Fusarium fujikuroi</name>
    <name type="common">Bakanae and foot rot disease fungus</name>
    <name type="synonym">Gibberella fujikuroi</name>
    <dbReference type="NCBI Taxonomy" id="5127"/>
    <lineage>
        <taxon>Eukaryota</taxon>
        <taxon>Fungi</taxon>
        <taxon>Dikarya</taxon>
        <taxon>Ascomycota</taxon>
        <taxon>Pezizomycotina</taxon>
        <taxon>Sordariomycetes</taxon>
        <taxon>Hypocreomycetidae</taxon>
        <taxon>Hypocreales</taxon>
        <taxon>Nectriaceae</taxon>
        <taxon>Fusarium</taxon>
        <taxon>Fusarium fujikuroi species complex</taxon>
    </lineage>
</organism>
<dbReference type="GO" id="GO:0016705">
    <property type="term" value="F:oxidoreductase activity, acting on paired donors, with incorporation or reduction of molecular oxygen"/>
    <property type="evidence" value="ECO:0007669"/>
    <property type="project" value="InterPro"/>
</dbReference>